<organism evidence="2 3">
    <name type="scientific">Brevundimonas denitrificans</name>
    <dbReference type="NCBI Taxonomy" id="1443434"/>
    <lineage>
        <taxon>Bacteria</taxon>
        <taxon>Pseudomonadati</taxon>
        <taxon>Pseudomonadota</taxon>
        <taxon>Alphaproteobacteria</taxon>
        <taxon>Caulobacterales</taxon>
        <taxon>Caulobacteraceae</taxon>
        <taxon>Brevundimonas</taxon>
    </lineage>
</organism>
<sequence length="431" mass="45965">MNEPGPTVLMVFSKFGDSADTRYLTNDLADAFAERGFRVRVIHLPWDSPGDRTPRFYVQDNGVEVLVSPPLALSWLGRLGALCAKWGGSSFVAAHRGRRQFGKTPGAIVIGMSPIVLGAFVWRWALRSASVGSYAYLVDFFPFHHRAIGVMPGGLIFKVAQWMESALLRRFTVVGCMSPLGLDYLARNYALRPGQATGVVSLWGPQSLAPSADPGGVRAMYGLPGDRPIAVFGGQITHGRGIEDILASAALARRAQSDLVFLFIGRGPLAPLVQQAIDGGSSNVCLISELGREEYLTLVAACDVGMVATVADVDVPTFPSKTIDYLRAGLPVAASVEASTDFDEFVAARGFGLAVAAGDPARLLEAIEAILADDDRRRAMASAGRRTLHEIFNVDVAVTNMLAQIAQARDRKSATAEPVGARGAATGHVDR</sequence>
<proteinExistence type="predicted"/>
<dbReference type="InterPro" id="IPR001296">
    <property type="entry name" value="Glyco_trans_1"/>
</dbReference>
<dbReference type="RefSeq" id="WP_284220181.1">
    <property type="nucleotide sequence ID" value="NZ_BSOY01000002.1"/>
</dbReference>
<dbReference type="PANTHER" id="PTHR12526">
    <property type="entry name" value="GLYCOSYLTRANSFERASE"/>
    <property type="match status" value="1"/>
</dbReference>
<reference evidence="3" key="1">
    <citation type="journal article" date="2019" name="Int. J. Syst. Evol. Microbiol.">
        <title>The Global Catalogue of Microorganisms (GCM) 10K type strain sequencing project: providing services to taxonomists for standard genome sequencing and annotation.</title>
        <authorList>
            <consortium name="The Broad Institute Genomics Platform"/>
            <consortium name="The Broad Institute Genome Sequencing Center for Infectious Disease"/>
            <person name="Wu L."/>
            <person name="Ma J."/>
        </authorList>
    </citation>
    <scope>NUCLEOTIDE SEQUENCE [LARGE SCALE GENOMIC DNA]</scope>
    <source>
        <strain evidence="3">NBRC 110107</strain>
    </source>
</reference>
<gene>
    <name evidence="2" type="ORF">GCM10007859_02070</name>
</gene>
<evidence type="ECO:0000313" key="2">
    <source>
        <dbReference type="EMBL" id="GLS00203.1"/>
    </source>
</evidence>
<comment type="caution">
    <text evidence="2">The sequence shown here is derived from an EMBL/GenBank/DDBJ whole genome shotgun (WGS) entry which is preliminary data.</text>
</comment>
<protein>
    <recommendedName>
        <fullName evidence="1">Glycosyl transferase family 1 domain-containing protein</fullName>
    </recommendedName>
</protein>
<evidence type="ECO:0000313" key="3">
    <source>
        <dbReference type="Proteomes" id="UP001156921"/>
    </source>
</evidence>
<dbReference type="Proteomes" id="UP001156921">
    <property type="component" value="Unassembled WGS sequence"/>
</dbReference>
<dbReference type="Gene3D" id="3.40.50.2000">
    <property type="entry name" value="Glycogen Phosphorylase B"/>
    <property type="match status" value="1"/>
</dbReference>
<dbReference type="SUPFAM" id="SSF53756">
    <property type="entry name" value="UDP-Glycosyltransferase/glycogen phosphorylase"/>
    <property type="match status" value="1"/>
</dbReference>
<accession>A0ABQ6BE43</accession>
<dbReference type="EMBL" id="BSOY01000002">
    <property type="protein sequence ID" value="GLS00203.1"/>
    <property type="molecule type" value="Genomic_DNA"/>
</dbReference>
<name>A0ABQ6BE43_9CAUL</name>
<feature type="domain" description="Glycosyl transferase family 1" evidence="1">
    <location>
        <begin position="221"/>
        <end position="386"/>
    </location>
</feature>
<evidence type="ECO:0000259" key="1">
    <source>
        <dbReference type="Pfam" id="PF00534"/>
    </source>
</evidence>
<dbReference type="CDD" id="cd03794">
    <property type="entry name" value="GT4_WbuB-like"/>
    <property type="match status" value="1"/>
</dbReference>
<dbReference type="Pfam" id="PF00534">
    <property type="entry name" value="Glycos_transf_1"/>
    <property type="match status" value="1"/>
</dbReference>
<keyword evidence="3" id="KW-1185">Reference proteome</keyword>